<dbReference type="InterPro" id="IPR027417">
    <property type="entry name" value="P-loop_NTPase"/>
</dbReference>
<dbReference type="RefSeq" id="WP_184146422.1">
    <property type="nucleotide sequence ID" value="NZ_JACHFM010000001.1"/>
</dbReference>
<evidence type="ECO:0000256" key="5">
    <source>
        <dbReference type="ARBA" id="ARBA00022741"/>
    </source>
</evidence>
<evidence type="ECO:0000256" key="1">
    <source>
        <dbReference type="ARBA" id="ARBA00004651"/>
    </source>
</evidence>
<protein>
    <submittedName>
        <fullName evidence="13">Peptide/nickel transport system permease protein</fullName>
    </submittedName>
</protein>
<feature type="domain" description="ABC transporter" evidence="11">
    <location>
        <begin position="313"/>
        <end position="564"/>
    </location>
</feature>
<evidence type="ECO:0000256" key="3">
    <source>
        <dbReference type="ARBA" id="ARBA00022475"/>
    </source>
</evidence>
<dbReference type="AlphaFoldDB" id="A0A840SM06"/>
<dbReference type="EMBL" id="JACHFM010000001">
    <property type="protein sequence ID" value="MBB5220382.1"/>
    <property type="molecule type" value="Genomic_DNA"/>
</dbReference>
<dbReference type="InterPro" id="IPR017871">
    <property type="entry name" value="ABC_transporter-like_CS"/>
</dbReference>
<proteinExistence type="inferred from homology"/>
<evidence type="ECO:0000256" key="9">
    <source>
        <dbReference type="RuleBase" id="RU363032"/>
    </source>
</evidence>
<keyword evidence="7 9" id="KW-1133">Transmembrane helix</keyword>
<evidence type="ECO:0000256" key="4">
    <source>
        <dbReference type="ARBA" id="ARBA00022692"/>
    </source>
</evidence>
<dbReference type="SUPFAM" id="SSF161098">
    <property type="entry name" value="MetI-like"/>
    <property type="match status" value="1"/>
</dbReference>
<keyword evidence="4 9" id="KW-0812">Transmembrane</keyword>
<evidence type="ECO:0000259" key="12">
    <source>
        <dbReference type="PROSITE" id="PS50928"/>
    </source>
</evidence>
<keyword evidence="14" id="KW-1185">Reference proteome</keyword>
<keyword evidence="2 9" id="KW-0813">Transport</keyword>
<feature type="transmembrane region" description="Helical" evidence="9">
    <location>
        <begin position="128"/>
        <end position="154"/>
    </location>
</feature>
<dbReference type="InterPro" id="IPR003593">
    <property type="entry name" value="AAA+_ATPase"/>
</dbReference>
<evidence type="ECO:0000256" key="7">
    <source>
        <dbReference type="ARBA" id="ARBA00022989"/>
    </source>
</evidence>
<feature type="region of interest" description="Disordered" evidence="10">
    <location>
        <begin position="277"/>
        <end position="308"/>
    </location>
</feature>
<dbReference type="GO" id="GO:0005886">
    <property type="term" value="C:plasma membrane"/>
    <property type="evidence" value="ECO:0007669"/>
    <property type="project" value="UniProtKB-SubCell"/>
</dbReference>
<dbReference type="GO" id="GO:0016887">
    <property type="term" value="F:ATP hydrolysis activity"/>
    <property type="evidence" value="ECO:0007669"/>
    <property type="project" value="InterPro"/>
</dbReference>
<comment type="caution">
    <text evidence="13">The sequence shown here is derived from an EMBL/GenBank/DDBJ whole genome shotgun (WGS) entry which is preliminary data.</text>
</comment>
<gene>
    <name evidence="13" type="ORF">HNP73_000303</name>
</gene>
<feature type="transmembrane region" description="Helical" evidence="9">
    <location>
        <begin position="200"/>
        <end position="225"/>
    </location>
</feature>
<dbReference type="GO" id="GO:0005524">
    <property type="term" value="F:ATP binding"/>
    <property type="evidence" value="ECO:0007669"/>
    <property type="project" value="UniProtKB-KW"/>
</dbReference>
<dbReference type="InterPro" id="IPR035906">
    <property type="entry name" value="MetI-like_sf"/>
</dbReference>
<comment type="subcellular location">
    <subcellularLocation>
        <location evidence="1 9">Cell membrane</location>
        <topology evidence="1 9">Multi-pass membrane protein</topology>
    </subcellularLocation>
</comment>
<dbReference type="CDD" id="cd03257">
    <property type="entry name" value="ABC_NikE_OppD_transporters"/>
    <property type="match status" value="1"/>
</dbReference>
<dbReference type="InterPro" id="IPR025966">
    <property type="entry name" value="OppC_N"/>
</dbReference>
<feature type="transmembrane region" description="Helical" evidence="9">
    <location>
        <begin position="20"/>
        <end position="39"/>
    </location>
</feature>
<feature type="transmembrane region" description="Helical" evidence="9">
    <location>
        <begin position="245"/>
        <end position="268"/>
    </location>
</feature>
<keyword evidence="3" id="KW-1003">Cell membrane</keyword>
<evidence type="ECO:0000256" key="10">
    <source>
        <dbReference type="SAM" id="MobiDB-lite"/>
    </source>
</evidence>
<dbReference type="Pfam" id="PF00005">
    <property type="entry name" value="ABC_tran"/>
    <property type="match status" value="1"/>
</dbReference>
<dbReference type="PANTHER" id="PTHR43386:SF25">
    <property type="entry name" value="PEPTIDE ABC TRANSPORTER PERMEASE PROTEIN"/>
    <property type="match status" value="1"/>
</dbReference>
<dbReference type="PROSITE" id="PS50893">
    <property type="entry name" value="ABC_TRANSPORTER_2"/>
    <property type="match status" value="1"/>
</dbReference>
<dbReference type="Pfam" id="PF12911">
    <property type="entry name" value="OppC_N"/>
    <property type="match status" value="1"/>
</dbReference>
<evidence type="ECO:0000259" key="11">
    <source>
        <dbReference type="PROSITE" id="PS50893"/>
    </source>
</evidence>
<evidence type="ECO:0000256" key="8">
    <source>
        <dbReference type="ARBA" id="ARBA00023136"/>
    </source>
</evidence>
<accession>A0A840SM06</accession>
<dbReference type="SUPFAM" id="SSF52540">
    <property type="entry name" value="P-loop containing nucleoside triphosphate hydrolases"/>
    <property type="match status" value="1"/>
</dbReference>
<dbReference type="PROSITE" id="PS50928">
    <property type="entry name" value="ABC_TM1"/>
    <property type="match status" value="1"/>
</dbReference>
<feature type="domain" description="ABC transmembrane type-1" evidence="12">
    <location>
        <begin position="79"/>
        <end position="268"/>
    </location>
</feature>
<dbReference type="SMART" id="SM00382">
    <property type="entry name" value="AAA"/>
    <property type="match status" value="1"/>
</dbReference>
<feature type="transmembrane region" description="Helical" evidence="9">
    <location>
        <begin position="83"/>
        <end position="108"/>
    </location>
</feature>
<dbReference type="CDD" id="cd06261">
    <property type="entry name" value="TM_PBP2"/>
    <property type="match status" value="1"/>
</dbReference>
<dbReference type="Pfam" id="PF00528">
    <property type="entry name" value="BPD_transp_1"/>
    <property type="match status" value="1"/>
</dbReference>
<evidence type="ECO:0000256" key="6">
    <source>
        <dbReference type="ARBA" id="ARBA00022840"/>
    </source>
</evidence>
<sequence>MSERLTRNLLGTLRHDPPGLVLLAMVGILVALCLMAPWITDADPTATDFANMLLPPGLAHPLGTDDFGRDVLARLLHGGRASLSIAAVAVVVVMALGVTVGIAAGYFGGAVDIVLTKIVDVLLAFPRLVLAIAVAALMGGGMVPLIIAVSAVAWPAYARIIRAFTLQIRREGYVLAARTIGTPTWKVLVHHVGLNLLGPILVLAMLDLGNLILAISALSFLGLGVAPPRPEWGAMLNEGRAMMELAPWLVLAPGGAIFLVVLAANYFGDIVRDSAEGRPVHGPSDWLRPGRPGARRLPRTSVREPSAAEQPLVALDRVTVDVTDPRSPYFGRRILDGVSVSVRQGECVGLIGESGSGKSTLAALTLGLTRRPLALTAGSVRLFGAGTGDWTWDDWRDVRGRAVSLVSQDPLSALNPVLRIGEQIGEVMAVHSAASPEAIEARVREIVREVHLPESVTERYPHELSGGMRQRVVIAMGLVNRPSLLIADEPTTALDVSTQLRILDLLRDLQGRYGLGLLFVSHDLRVVSRVADRVVILKEGRVVEEGPTETVFTTSRQPYTRELMAAIPGRRRELMQATGT</sequence>
<dbReference type="PROSITE" id="PS00211">
    <property type="entry name" value="ABC_TRANSPORTER_1"/>
    <property type="match status" value="1"/>
</dbReference>
<reference evidence="13 14" key="1">
    <citation type="submission" date="2020-08" db="EMBL/GenBank/DDBJ databases">
        <title>Genomic Encyclopedia of Type Strains, Phase IV (KMG-IV): sequencing the most valuable type-strain genomes for metagenomic binning, comparative biology and taxonomic classification.</title>
        <authorList>
            <person name="Goeker M."/>
        </authorList>
    </citation>
    <scope>NUCLEOTIDE SEQUENCE [LARGE SCALE GENOMIC DNA]</scope>
    <source>
        <strain evidence="13 14">DSM 101730</strain>
    </source>
</reference>
<organism evidence="13 14">
    <name type="scientific">Amaricoccus macauensis</name>
    <dbReference type="NCBI Taxonomy" id="57001"/>
    <lineage>
        <taxon>Bacteria</taxon>
        <taxon>Pseudomonadati</taxon>
        <taxon>Pseudomonadota</taxon>
        <taxon>Alphaproteobacteria</taxon>
        <taxon>Rhodobacterales</taxon>
        <taxon>Paracoccaceae</taxon>
        <taxon>Amaricoccus</taxon>
    </lineage>
</organism>
<dbReference type="Gene3D" id="1.10.3720.10">
    <property type="entry name" value="MetI-like"/>
    <property type="match status" value="1"/>
</dbReference>
<evidence type="ECO:0000313" key="14">
    <source>
        <dbReference type="Proteomes" id="UP000549457"/>
    </source>
</evidence>
<keyword evidence="5" id="KW-0547">Nucleotide-binding</keyword>
<name>A0A840SM06_9RHOB</name>
<keyword evidence="8 9" id="KW-0472">Membrane</keyword>
<keyword evidence="6" id="KW-0067">ATP-binding</keyword>
<evidence type="ECO:0000256" key="2">
    <source>
        <dbReference type="ARBA" id="ARBA00022448"/>
    </source>
</evidence>
<evidence type="ECO:0000313" key="13">
    <source>
        <dbReference type="EMBL" id="MBB5220382.1"/>
    </source>
</evidence>
<dbReference type="InterPro" id="IPR000515">
    <property type="entry name" value="MetI-like"/>
</dbReference>
<dbReference type="InterPro" id="IPR003439">
    <property type="entry name" value="ABC_transporter-like_ATP-bd"/>
</dbReference>
<comment type="similarity">
    <text evidence="9">Belongs to the binding-protein-dependent transport system permease family.</text>
</comment>
<dbReference type="Gene3D" id="3.40.50.300">
    <property type="entry name" value="P-loop containing nucleotide triphosphate hydrolases"/>
    <property type="match status" value="1"/>
</dbReference>
<dbReference type="InterPro" id="IPR050366">
    <property type="entry name" value="BP-dependent_transpt_permease"/>
</dbReference>
<dbReference type="Proteomes" id="UP000549457">
    <property type="component" value="Unassembled WGS sequence"/>
</dbReference>
<dbReference type="PANTHER" id="PTHR43386">
    <property type="entry name" value="OLIGOPEPTIDE TRANSPORT SYSTEM PERMEASE PROTEIN APPC"/>
    <property type="match status" value="1"/>
</dbReference>
<dbReference type="GO" id="GO:0055085">
    <property type="term" value="P:transmembrane transport"/>
    <property type="evidence" value="ECO:0007669"/>
    <property type="project" value="InterPro"/>
</dbReference>